<reference evidence="2" key="1">
    <citation type="journal article" date="2016" name="Front. Microbiol.">
        <title>Genome Sequence of the Piezophilic, Mesophilic Sulfate-Reducing Bacterium Desulfovibrio indicus J2T.</title>
        <authorList>
            <person name="Cao J."/>
            <person name="Maignien L."/>
            <person name="Shao Z."/>
            <person name="Alain K."/>
            <person name="Jebbar M."/>
        </authorList>
    </citation>
    <scope>NUCLEOTIDE SEQUENCE</scope>
    <source>
        <strain evidence="2">DSM 16372</strain>
    </source>
</reference>
<proteinExistence type="predicted"/>
<name>A0AAV4ZUE6_9HYPH</name>
<evidence type="ECO:0000313" key="2">
    <source>
        <dbReference type="EMBL" id="GJD91466.1"/>
    </source>
</evidence>
<evidence type="ECO:0000313" key="3">
    <source>
        <dbReference type="Proteomes" id="UP001055247"/>
    </source>
</evidence>
<keyword evidence="3" id="KW-1185">Reference proteome</keyword>
<dbReference type="RefSeq" id="WP_238231507.1">
    <property type="nucleotide sequence ID" value="NZ_BPQO01000027.1"/>
</dbReference>
<protein>
    <submittedName>
        <fullName evidence="2">Uncharacterized protein</fullName>
    </submittedName>
</protein>
<dbReference type="AlphaFoldDB" id="A0AAV4ZUE6"/>
<evidence type="ECO:0000256" key="1">
    <source>
        <dbReference type="SAM" id="MobiDB-lite"/>
    </source>
</evidence>
<comment type="caution">
    <text evidence="2">The sequence shown here is derived from an EMBL/GenBank/DDBJ whole genome shotgun (WGS) entry which is preliminary data.</text>
</comment>
<gene>
    <name evidence="2" type="ORF">BHAOGJBA_5014</name>
</gene>
<accession>A0AAV4ZUE6</accession>
<organism evidence="2 3">
    <name type="scientific">Methylobacterium hispanicum</name>
    <dbReference type="NCBI Taxonomy" id="270350"/>
    <lineage>
        <taxon>Bacteria</taxon>
        <taxon>Pseudomonadati</taxon>
        <taxon>Pseudomonadota</taxon>
        <taxon>Alphaproteobacteria</taxon>
        <taxon>Hyphomicrobiales</taxon>
        <taxon>Methylobacteriaceae</taxon>
        <taxon>Methylobacterium</taxon>
    </lineage>
</organism>
<dbReference type="EMBL" id="BPQO01000027">
    <property type="protein sequence ID" value="GJD91466.1"/>
    <property type="molecule type" value="Genomic_DNA"/>
</dbReference>
<feature type="region of interest" description="Disordered" evidence="1">
    <location>
        <begin position="143"/>
        <end position="165"/>
    </location>
</feature>
<dbReference type="Proteomes" id="UP001055247">
    <property type="component" value="Unassembled WGS sequence"/>
</dbReference>
<reference evidence="2" key="2">
    <citation type="submission" date="2021-08" db="EMBL/GenBank/DDBJ databases">
        <authorList>
            <person name="Tani A."/>
            <person name="Ola A."/>
            <person name="Ogura Y."/>
            <person name="Katsura K."/>
            <person name="Hayashi T."/>
        </authorList>
    </citation>
    <scope>NUCLEOTIDE SEQUENCE</scope>
    <source>
        <strain evidence="2">DSM 16372</strain>
    </source>
</reference>
<sequence>MTQASGPEQDLPVLRYSTAGQPRDQAVETWRALMRLMYGIEPAARDAQGRAPGGGIAVHRVGMLLANRTVWHGQHVARDRRLADPTPDHIAFQFCRSGSYHGDIAGSTASLLPGTVVVANRRRMLAGRLAADTIGLVVPRHLVAGSTPTPSRSGSTRPETGCSVRASSSCIAPCRARGPRTCQPSKPS</sequence>
<feature type="compositionally biased region" description="Low complexity" evidence="1">
    <location>
        <begin position="145"/>
        <end position="158"/>
    </location>
</feature>